<name>C6HVM3_9BACT</name>
<dbReference type="EMBL" id="GG693865">
    <property type="protein sequence ID" value="EES53320.1"/>
    <property type="molecule type" value="Genomic_DNA"/>
</dbReference>
<protein>
    <submittedName>
        <fullName evidence="1">Uncharacterized protein</fullName>
    </submittedName>
</protein>
<dbReference type="Proteomes" id="UP000009374">
    <property type="component" value="Unassembled WGS sequence"/>
</dbReference>
<sequence length="172" mass="19314">MIGSSTRWGWNDTDAERRRLMRFFEETIPAIDLAHVSDFKPADTLVFSSGITLLSGIPKGRLDSILVHLESIRDSCGTILLLDDHGLAPTGHIHLDVRELDLLQSLTREISALLSDSAFTPWGATPEGVAHSRNLVKYPEKRPDWKWDETKALHIPEEFRHDLAAGLDEHAE</sequence>
<evidence type="ECO:0000313" key="1">
    <source>
        <dbReference type="EMBL" id="EES53320.1"/>
    </source>
</evidence>
<organism evidence="1 2">
    <name type="scientific">Leptospirillum ferrodiazotrophum</name>
    <dbReference type="NCBI Taxonomy" id="412449"/>
    <lineage>
        <taxon>Bacteria</taxon>
        <taxon>Pseudomonadati</taxon>
        <taxon>Nitrospirota</taxon>
        <taxon>Nitrospiria</taxon>
        <taxon>Nitrospirales</taxon>
        <taxon>Nitrospiraceae</taxon>
        <taxon>Leptospirillum</taxon>
    </lineage>
</organism>
<accession>C6HVM3</accession>
<keyword evidence="2" id="KW-1185">Reference proteome</keyword>
<dbReference type="AlphaFoldDB" id="C6HVM3"/>
<proteinExistence type="predicted"/>
<reference evidence="1 2" key="1">
    <citation type="journal article" date="2009" name="Appl. Environ. Microbiol.">
        <title>Community genomic and proteomic analyses of chemoautotrophic iron-oxidizing "Leptospirillum rubarum" (Group II) and "Leptospirillum ferrodiazotrophum" (Group III) bacteria in acid mine drainage biofilms.</title>
        <authorList>
            <person name="Goltsman D.S."/>
            <person name="Denef V.J."/>
            <person name="Singer S.W."/>
            <person name="VerBerkmoes N.C."/>
            <person name="Lefsrud M."/>
            <person name="Mueller R.S."/>
            <person name="Dick G.J."/>
            <person name="Sun C.L."/>
            <person name="Wheeler K.E."/>
            <person name="Zemla A."/>
            <person name="Baker B.J."/>
            <person name="Hauser L."/>
            <person name="Land M."/>
            <person name="Shah M.B."/>
            <person name="Thelen M.P."/>
            <person name="Hettich R.L."/>
            <person name="Banfield J.F."/>
        </authorList>
    </citation>
    <scope>NUCLEOTIDE SEQUENCE [LARGE SCALE GENOMIC DNA]</scope>
</reference>
<gene>
    <name evidence="1" type="ORF">UBAL3_79520041</name>
</gene>
<evidence type="ECO:0000313" key="2">
    <source>
        <dbReference type="Proteomes" id="UP000009374"/>
    </source>
</evidence>